<keyword evidence="7" id="KW-1185">Reference proteome</keyword>
<dbReference type="InterPro" id="IPR056819">
    <property type="entry name" value="ACBP4-6_C"/>
</dbReference>
<keyword evidence="2" id="KW-0677">Repeat</keyword>
<reference evidence="6 7" key="1">
    <citation type="journal article" date="2021" name="Plant Biotechnol. J.">
        <title>Multi-omics assisted identification of the key and species-specific regulatory components of drought-tolerant mechanisms in Gossypium stocksii.</title>
        <authorList>
            <person name="Yu D."/>
            <person name="Ke L."/>
            <person name="Zhang D."/>
            <person name="Wu Y."/>
            <person name="Sun Y."/>
            <person name="Mei J."/>
            <person name="Sun J."/>
            <person name="Sun Y."/>
        </authorList>
    </citation>
    <scope>NUCLEOTIDE SEQUENCE [LARGE SCALE GENOMIC DNA]</scope>
    <source>
        <strain evidence="7">cv. E1</strain>
        <tissue evidence="6">Leaf</tissue>
    </source>
</reference>
<comment type="caution">
    <text evidence="6">The sequence shown here is derived from an EMBL/GenBank/DDBJ whole genome shotgun (WGS) entry which is preliminary data.</text>
</comment>
<dbReference type="Pfam" id="PF24922">
    <property type="entry name" value="ACBP4_C"/>
    <property type="match status" value="1"/>
</dbReference>
<feature type="domain" description="Acyl-CoA-binding" evidence="5">
    <location>
        <begin position="633"/>
        <end position="692"/>
    </location>
</feature>
<dbReference type="PANTHER" id="PTHR46093:SF4">
    <property type="entry name" value="GALACTOSE OXIDASE_KELCH REPEAT SUPERFAMILY PROTEIN"/>
    <property type="match status" value="1"/>
</dbReference>
<evidence type="ECO:0000256" key="1">
    <source>
        <dbReference type="ARBA" id="ARBA00022441"/>
    </source>
</evidence>
<dbReference type="Gene3D" id="2.120.10.80">
    <property type="entry name" value="Kelch-type beta propeller"/>
    <property type="match status" value="2"/>
</dbReference>
<evidence type="ECO:0000256" key="4">
    <source>
        <dbReference type="SAM" id="MobiDB-lite"/>
    </source>
</evidence>
<evidence type="ECO:0000259" key="5">
    <source>
        <dbReference type="Pfam" id="PF24922"/>
    </source>
</evidence>
<proteinExistence type="predicted"/>
<dbReference type="PANTHER" id="PTHR46093">
    <property type="entry name" value="ACYL-COA-BINDING DOMAIN-CONTAINING PROTEIN 5"/>
    <property type="match status" value="1"/>
</dbReference>
<dbReference type="Pfam" id="PF24681">
    <property type="entry name" value="Kelch_KLHDC2_KLHL20_DRC7"/>
    <property type="match status" value="1"/>
</dbReference>
<dbReference type="OrthoDB" id="10251809at2759"/>
<sequence>MKMFSFSRRRMKLNRVKKVQLSESVNGTRSPIRPSERNNNTIVESALPAGTSHCNDFDPSTAPEINSSGNSENWMVLSVAGEKPVPRFNHAAAVVGNRMIVVGGESGNGLLDDVQVLNFDNFSWTTASSKLYLSPSSFPLKIPSCKGHCLVSWGKKALLVGGRTDPGNDRVSAVWAFDTETECWSVMEAKGEIPVARSGHTVVRASSVLILFGGETAKRKKLNDLHMFDLKSLTWLTLQCTGTRPSPRSNHVATLYDDKTLFIFGGASKSRTLNDMYSLDFETMVWSRIKIHGFHPSPRAGCCGVLCGTKWYIAGGGSRKKRHTETFIYDILKSEWSMAVASLPSSITANKGFSLVLVQHKDKDFLVVFGGCRKEPSNQVEVLIIEKNESSMGRQYNPGKSAGKRSASQPVINASSHHSVDSAVRQNLASVIDHGSGRRSLSDLSLVDQNPLSGNVSLRKQFHNKEEYNTSVRITKSSEDLSSILQATEQKTNQTDTGVEVNAPGTKIRSDESFLYECENSNPRVEGITSVPVGNDNFVFPEVEGKAGALSAPSSIYYEMRMAALSRKNGILEVQLGAAMASRDTIERNLASALKSKEEMEKRLADTVKEMDLLKEKLAGIELAQEEANNISNIVHSDNVRLEHDVAFLKAVLDDTQKELHSTRGVLAGERARAFQLQVEVFHLKQRLQSMENRAPTPRKPFNV</sequence>
<dbReference type="SUPFAM" id="SSF117281">
    <property type="entry name" value="Kelch motif"/>
    <property type="match status" value="2"/>
</dbReference>
<dbReference type="SUPFAM" id="SSF57997">
    <property type="entry name" value="Tropomyosin"/>
    <property type="match status" value="1"/>
</dbReference>
<dbReference type="Pfam" id="PF01344">
    <property type="entry name" value="Kelch_1"/>
    <property type="match status" value="1"/>
</dbReference>
<evidence type="ECO:0000313" key="7">
    <source>
        <dbReference type="Proteomes" id="UP000828251"/>
    </source>
</evidence>
<keyword evidence="1" id="KW-0880">Kelch repeat</keyword>
<feature type="region of interest" description="Disordered" evidence="4">
    <location>
        <begin position="393"/>
        <end position="420"/>
    </location>
</feature>
<keyword evidence="3" id="KW-0175">Coiled coil</keyword>
<accession>A0A9D3VL66</accession>
<feature type="coiled-coil region" evidence="3">
    <location>
        <begin position="583"/>
        <end position="659"/>
    </location>
</feature>
<feature type="compositionally biased region" description="Polar residues" evidence="4">
    <location>
        <begin position="406"/>
        <end position="417"/>
    </location>
</feature>
<dbReference type="EMBL" id="JAIQCV010000006">
    <property type="protein sequence ID" value="KAH1089132.1"/>
    <property type="molecule type" value="Genomic_DNA"/>
</dbReference>
<organism evidence="6 7">
    <name type="scientific">Gossypium stocksii</name>
    <dbReference type="NCBI Taxonomy" id="47602"/>
    <lineage>
        <taxon>Eukaryota</taxon>
        <taxon>Viridiplantae</taxon>
        <taxon>Streptophyta</taxon>
        <taxon>Embryophyta</taxon>
        <taxon>Tracheophyta</taxon>
        <taxon>Spermatophyta</taxon>
        <taxon>Magnoliopsida</taxon>
        <taxon>eudicotyledons</taxon>
        <taxon>Gunneridae</taxon>
        <taxon>Pentapetalae</taxon>
        <taxon>rosids</taxon>
        <taxon>malvids</taxon>
        <taxon>Malvales</taxon>
        <taxon>Malvaceae</taxon>
        <taxon>Malvoideae</taxon>
        <taxon>Gossypium</taxon>
    </lineage>
</organism>
<protein>
    <recommendedName>
        <fullName evidence="5">Acyl-CoA-binding domain-containing protein</fullName>
    </recommendedName>
</protein>
<gene>
    <name evidence="6" type="ORF">J1N35_016389</name>
</gene>
<dbReference type="InterPro" id="IPR006652">
    <property type="entry name" value="Kelch_1"/>
</dbReference>
<evidence type="ECO:0000256" key="3">
    <source>
        <dbReference type="SAM" id="Coils"/>
    </source>
</evidence>
<name>A0A9D3VL66_9ROSI</name>
<evidence type="ECO:0000256" key="2">
    <source>
        <dbReference type="ARBA" id="ARBA00022737"/>
    </source>
</evidence>
<dbReference type="Proteomes" id="UP000828251">
    <property type="component" value="Unassembled WGS sequence"/>
</dbReference>
<evidence type="ECO:0000313" key="6">
    <source>
        <dbReference type="EMBL" id="KAH1089132.1"/>
    </source>
</evidence>
<dbReference type="AlphaFoldDB" id="A0A9D3VL66"/>
<dbReference type="InterPro" id="IPR015915">
    <property type="entry name" value="Kelch-typ_b-propeller"/>
</dbReference>